<dbReference type="AlphaFoldDB" id="A0A174ULB4"/>
<sequence>MEITIEQVKEFAWQQLDAMWHDNSGTATINMVRFDYKGYCIVNPWMDEKTEKAVDPYRYYGKQRTEQFVKEAIRTIQHNREIAKQHRR</sequence>
<organism evidence="1 2">
    <name type="scientific">Enterocloster clostridioformis</name>
    <dbReference type="NCBI Taxonomy" id="1531"/>
    <lineage>
        <taxon>Bacteria</taxon>
        <taxon>Bacillati</taxon>
        <taxon>Bacillota</taxon>
        <taxon>Clostridia</taxon>
        <taxon>Lachnospirales</taxon>
        <taxon>Lachnospiraceae</taxon>
        <taxon>Enterocloster</taxon>
    </lineage>
</organism>
<evidence type="ECO:0000313" key="1">
    <source>
        <dbReference type="EMBL" id="CUQ20505.1"/>
    </source>
</evidence>
<gene>
    <name evidence="1" type="ORF">ERS852480_05141</name>
</gene>
<protein>
    <submittedName>
        <fullName evidence="1">Uncharacterized protein</fullName>
    </submittedName>
</protein>
<dbReference type="Proteomes" id="UP000095512">
    <property type="component" value="Unassembled WGS sequence"/>
</dbReference>
<proteinExistence type="predicted"/>
<accession>A0A174ULB4</accession>
<dbReference type="RefSeq" id="WP_057573122.1">
    <property type="nucleotide sequence ID" value="NZ_CZAB01000113.1"/>
</dbReference>
<evidence type="ECO:0000313" key="2">
    <source>
        <dbReference type="Proteomes" id="UP000095512"/>
    </source>
</evidence>
<reference evidence="1 2" key="1">
    <citation type="submission" date="2015-09" db="EMBL/GenBank/DDBJ databases">
        <authorList>
            <consortium name="Pathogen Informatics"/>
        </authorList>
    </citation>
    <scope>NUCLEOTIDE SEQUENCE [LARGE SCALE GENOMIC DNA]</scope>
    <source>
        <strain evidence="1 2">2789STDY5834865</strain>
    </source>
</reference>
<dbReference type="EMBL" id="CZAB01000113">
    <property type="protein sequence ID" value="CUQ20505.1"/>
    <property type="molecule type" value="Genomic_DNA"/>
</dbReference>
<name>A0A174ULB4_9FIRM</name>